<dbReference type="InterPro" id="IPR050523">
    <property type="entry name" value="AKR_Detox_Biosynth"/>
</dbReference>
<evidence type="ECO:0000313" key="4">
    <source>
        <dbReference type="Proteomes" id="UP000316092"/>
    </source>
</evidence>
<protein>
    <submittedName>
        <fullName evidence="3">Aldo/keto reductase</fullName>
    </submittedName>
</protein>
<accession>A0A553UEC3</accession>
<dbReference type="InterPro" id="IPR023210">
    <property type="entry name" value="NADP_OxRdtase_dom"/>
</dbReference>
<keyword evidence="4" id="KW-1185">Reference proteome</keyword>
<dbReference type="GO" id="GO:0005829">
    <property type="term" value="C:cytosol"/>
    <property type="evidence" value="ECO:0007669"/>
    <property type="project" value="TreeGrafter"/>
</dbReference>
<gene>
    <name evidence="3" type="ORF">FNU79_18895</name>
</gene>
<keyword evidence="1" id="KW-0560">Oxidoreductase</keyword>
<dbReference type="InterPro" id="IPR036812">
    <property type="entry name" value="NAD(P)_OxRdtase_dom_sf"/>
</dbReference>
<dbReference type="Proteomes" id="UP000316092">
    <property type="component" value="Unassembled WGS sequence"/>
</dbReference>
<dbReference type="PANTHER" id="PTHR43364">
    <property type="entry name" value="NADH-SPECIFIC METHYLGLYOXAL REDUCTASE-RELATED"/>
    <property type="match status" value="1"/>
</dbReference>
<dbReference type="OrthoDB" id="9804790at2"/>
<dbReference type="GO" id="GO:0016491">
    <property type="term" value="F:oxidoreductase activity"/>
    <property type="evidence" value="ECO:0007669"/>
    <property type="project" value="UniProtKB-KW"/>
</dbReference>
<comment type="caution">
    <text evidence="3">The sequence shown here is derived from an EMBL/GenBank/DDBJ whole genome shotgun (WGS) entry which is preliminary data.</text>
</comment>
<feature type="domain" description="NADP-dependent oxidoreductase" evidence="2">
    <location>
        <begin position="15"/>
        <end position="147"/>
    </location>
</feature>
<dbReference type="PANTHER" id="PTHR43364:SF4">
    <property type="entry name" value="NAD(P)-LINKED OXIDOREDUCTASE SUPERFAMILY PROTEIN"/>
    <property type="match status" value="1"/>
</dbReference>
<dbReference type="AlphaFoldDB" id="A0A553UEC3"/>
<organism evidence="3 4">
    <name type="scientific">Deinococcus detaillensis</name>
    <dbReference type="NCBI Taxonomy" id="2592048"/>
    <lineage>
        <taxon>Bacteria</taxon>
        <taxon>Thermotogati</taxon>
        <taxon>Deinococcota</taxon>
        <taxon>Deinococci</taxon>
        <taxon>Deinococcales</taxon>
        <taxon>Deinococcaceae</taxon>
        <taxon>Deinococcus</taxon>
    </lineage>
</organism>
<dbReference type="RefSeq" id="WP_143722334.1">
    <property type="nucleotide sequence ID" value="NZ_VKDB01000076.1"/>
</dbReference>
<sequence>MNYTRLGRSGLKVSRIALGCMTYGDPQWRDWVLDEDASRPFFQRALELGINFFDTADMYSLGRSEEITGRALWELARREDVVLATKVAAPMGPGANNVGLSRKHIMDAAHTSLKRLGTDYIDLYQIHSRDPYTPMDETLEALHDLVKGM</sequence>
<dbReference type="EMBL" id="VKDB01000076">
    <property type="protein sequence ID" value="TSA78548.1"/>
    <property type="molecule type" value="Genomic_DNA"/>
</dbReference>
<dbReference type="Pfam" id="PF00248">
    <property type="entry name" value="Aldo_ket_red"/>
    <property type="match status" value="1"/>
</dbReference>
<proteinExistence type="predicted"/>
<evidence type="ECO:0000313" key="3">
    <source>
        <dbReference type="EMBL" id="TSA78548.1"/>
    </source>
</evidence>
<reference evidence="3 4" key="1">
    <citation type="submission" date="2019-07" db="EMBL/GenBank/DDBJ databases">
        <title>Deinococcus detaillus sp. nov., isolated from humus soil in Antarctica.</title>
        <authorList>
            <person name="Zhang K."/>
        </authorList>
    </citation>
    <scope>NUCLEOTIDE SEQUENCE [LARGE SCALE GENOMIC DNA]</scope>
    <source>
        <strain evidence="3 4">H1</strain>
    </source>
</reference>
<name>A0A553UEC3_9DEIO</name>
<dbReference type="Gene3D" id="3.20.20.100">
    <property type="entry name" value="NADP-dependent oxidoreductase domain"/>
    <property type="match status" value="1"/>
</dbReference>
<evidence type="ECO:0000256" key="1">
    <source>
        <dbReference type="ARBA" id="ARBA00023002"/>
    </source>
</evidence>
<dbReference type="SUPFAM" id="SSF51430">
    <property type="entry name" value="NAD(P)-linked oxidoreductase"/>
    <property type="match status" value="1"/>
</dbReference>
<evidence type="ECO:0000259" key="2">
    <source>
        <dbReference type="Pfam" id="PF00248"/>
    </source>
</evidence>